<evidence type="ECO:0000313" key="2">
    <source>
        <dbReference type="Proteomes" id="UP001152531"/>
    </source>
</evidence>
<gene>
    <name evidence="1" type="ORF">CLIB1444_03S07778</name>
</gene>
<organism evidence="1 2">
    <name type="scientific">[Candida] jaroonii</name>
    <dbReference type="NCBI Taxonomy" id="467808"/>
    <lineage>
        <taxon>Eukaryota</taxon>
        <taxon>Fungi</taxon>
        <taxon>Dikarya</taxon>
        <taxon>Ascomycota</taxon>
        <taxon>Saccharomycotina</taxon>
        <taxon>Pichiomycetes</taxon>
        <taxon>Debaryomycetaceae</taxon>
        <taxon>Yamadazyma</taxon>
    </lineage>
</organism>
<reference evidence="1" key="1">
    <citation type="submission" date="2022-06" db="EMBL/GenBank/DDBJ databases">
        <authorList>
            <person name="Legras J.-L."/>
            <person name="Devillers H."/>
            <person name="Grondin C."/>
        </authorList>
    </citation>
    <scope>NUCLEOTIDE SEQUENCE</scope>
    <source>
        <strain evidence="1">CLIB 1444</strain>
    </source>
</reference>
<protein>
    <submittedName>
        <fullName evidence="1">Uncharacterized protein</fullName>
    </submittedName>
</protein>
<dbReference type="EMBL" id="CALSDN010000003">
    <property type="protein sequence ID" value="CAH6720252.1"/>
    <property type="molecule type" value="Genomic_DNA"/>
</dbReference>
<evidence type="ECO:0000313" key="1">
    <source>
        <dbReference type="EMBL" id="CAH6720252.1"/>
    </source>
</evidence>
<proteinExistence type="predicted"/>
<name>A0ACA9Y6A6_9ASCO</name>
<accession>A0ACA9Y6A6</accession>
<comment type="caution">
    <text evidence="1">The sequence shown here is derived from an EMBL/GenBank/DDBJ whole genome shotgun (WGS) entry which is preliminary data.</text>
</comment>
<dbReference type="Proteomes" id="UP001152531">
    <property type="component" value="Unassembled WGS sequence"/>
</dbReference>
<sequence>MVNTLTITQDIQKYEFVSSIELSRNQKKLLKDVINNSEITNSLFLDIKPLLKDTYNLAISEYSIGSLIYHYSQLFLLSTQVVCKALAKDWIKAICPQKQARYPYKFPELPPWWPKDVPHVEPDHLSKENRIELLISIIRHESVNLLQLRQSINMNHLKNNLSVNMVYINKLIYEVFYVSLYERWILNYGIFENSELFNELNLHPNTKGKPTTLKISCVDSVVLRTMDLSELNHRCFNLNEQGDNSGKIILRHKSPETDSSDEDFVVKKRKKTSKRKKWKKSKVSRTDSPTLGFDGYSDNEVKLEFKEAVKPPSFKPPTANIFVPDYQDKFIVLPVPVSSSPKLKSTQPALLSFPKINPLEKYLVDTEPYCSRFSPIPSVDNFGNTSPLAALQEERYDSSPSLSLSDSPDTSISDIKIKDEHETPFDSFDAFRESDSNFRFVQDYEDLLSS</sequence>
<keyword evidence="2" id="KW-1185">Reference proteome</keyword>